<keyword evidence="3" id="KW-1185">Reference proteome</keyword>
<dbReference type="GO" id="GO:0003924">
    <property type="term" value="F:GTPase activity"/>
    <property type="evidence" value="ECO:0007669"/>
    <property type="project" value="InterPro"/>
</dbReference>
<dbReference type="Proteomes" id="UP000037510">
    <property type="component" value="Unassembled WGS sequence"/>
</dbReference>
<dbReference type="GO" id="GO:0005525">
    <property type="term" value="F:GTP binding"/>
    <property type="evidence" value="ECO:0007669"/>
    <property type="project" value="InterPro"/>
</dbReference>
<dbReference type="SUPFAM" id="SSF48340">
    <property type="entry name" value="Interferon-induced guanylate-binding protein 1 (GBP1), C-terminal domain"/>
    <property type="match status" value="1"/>
</dbReference>
<evidence type="ECO:0000313" key="3">
    <source>
        <dbReference type="Proteomes" id="UP000037510"/>
    </source>
</evidence>
<comment type="caution">
    <text evidence="2">The sequence shown here is derived from an EMBL/GenBank/DDBJ whole genome shotgun (WGS) entry which is preliminary data.</text>
</comment>
<gene>
    <name evidence="2" type="ORF">OBRU01_04053</name>
</gene>
<protein>
    <submittedName>
        <fullName evidence="2">Uncharacterized protein</fullName>
    </submittedName>
</protein>
<organism evidence="2 3">
    <name type="scientific">Operophtera brumata</name>
    <name type="common">Winter moth</name>
    <name type="synonym">Phalaena brumata</name>
    <dbReference type="NCBI Taxonomy" id="104452"/>
    <lineage>
        <taxon>Eukaryota</taxon>
        <taxon>Metazoa</taxon>
        <taxon>Ecdysozoa</taxon>
        <taxon>Arthropoda</taxon>
        <taxon>Hexapoda</taxon>
        <taxon>Insecta</taxon>
        <taxon>Pterygota</taxon>
        <taxon>Neoptera</taxon>
        <taxon>Endopterygota</taxon>
        <taxon>Lepidoptera</taxon>
        <taxon>Glossata</taxon>
        <taxon>Ditrysia</taxon>
        <taxon>Geometroidea</taxon>
        <taxon>Geometridae</taxon>
        <taxon>Larentiinae</taxon>
        <taxon>Operophtera</taxon>
    </lineage>
</organism>
<evidence type="ECO:0000313" key="2">
    <source>
        <dbReference type="EMBL" id="KOB70942.1"/>
    </source>
</evidence>
<dbReference type="InterPro" id="IPR036543">
    <property type="entry name" value="Guanylate-bd_C_sf"/>
</dbReference>
<reference evidence="2 3" key="1">
    <citation type="journal article" date="2015" name="Genome Biol. Evol.">
        <title>The genome of winter moth (Operophtera brumata) provides a genomic perspective on sexual dimorphism and phenology.</title>
        <authorList>
            <person name="Derks M.F."/>
            <person name="Smit S."/>
            <person name="Salis L."/>
            <person name="Schijlen E."/>
            <person name="Bossers A."/>
            <person name="Mateman C."/>
            <person name="Pijl A.S."/>
            <person name="de Ridder D."/>
            <person name="Groenen M.A."/>
            <person name="Visser M.E."/>
            <person name="Megens H.J."/>
        </authorList>
    </citation>
    <scope>NUCLEOTIDE SEQUENCE [LARGE SCALE GENOMIC DNA]</scope>
    <source>
        <strain evidence="2">WM2013NL</strain>
        <tissue evidence="2">Head and thorax</tissue>
    </source>
</reference>
<evidence type="ECO:0000256" key="1">
    <source>
        <dbReference type="SAM" id="MobiDB-lite"/>
    </source>
</evidence>
<name>A0A0L7L663_OPEBR</name>
<dbReference type="Gene3D" id="1.20.58.420">
    <property type="entry name" value="AHSP"/>
    <property type="match status" value="2"/>
</dbReference>
<feature type="region of interest" description="Disordered" evidence="1">
    <location>
        <begin position="192"/>
        <end position="211"/>
    </location>
</feature>
<dbReference type="EMBL" id="JTDY01002680">
    <property type="protein sequence ID" value="KOB70942.1"/>
    <property type="molecule type" value="Genomic_DNA"/>
</dbReference>
<sequence>MLGPRPLASKGPSRQVTAEVGLLLAVNAAREQYETAMEADCGEKVPSVPAADLQELHTRELSAARATFIGTKKMGAKEDAELRLRKLTEDINKRLPEYMSMNRDKTQRAIIEANEAYEKVILSISGGGPLCLHPNDLKKVHDEAVTAALKVFDAKRKRSLSKDEERTAFIEKITRIFDQLQTINDNRIEYERQEREREERDRRERAERERREHMHRLYEPPQWYAIFAAIKWLTTLGAMLDERYYGPSTRIVFQS</sequence>
<dbReference type="AlphaFoldDB" id="A0A0L7L663"/>
<proteinExistence type="predicted"/>
<accession>A0A0L7L663</accession>